<evidence type="ECO:0000313" key="2">
    <source>
        <dbReference type="EMBL" id="CAB4618358.1"/>
    </source>
</evidence>
<keyword evidence="1" id="KW-1133">Transmembrane helix</keyword>
<proteinExistence type="predicted"/>
<feature type="transmembrane region" description="Helical" evidence="1">
    <location>
        <begin position="44"/>
        <end position="62"/>
    </location>
</feature>
<dbReference type="EMBL" id="CAEZVE010000040">
    <property type="protein sequence ID" value="CAB4618358.1"/>
    <property type="molecule type" value="Genomic_DNA"/>
</dbReference>
<name>A0A6J6IC40_9ZZZZ</name>
<accession>A0A6J6IC40</accession>
<feature type="transmembrane region" description="Helical" evidence="1">
    <location>
        <begin position="21"/>
        <end position="38"/>
    </location>
</feature>
<organism evidence="2">
    <name type="scientific">freshwater metagenome</name>
    <dbReference type="NCBI Taxonomy" id="449393"/>
    <lineage>
        <taxon>unclassified sequences</taxon>
        <taxon>metagenomes</taxon>
        <taxon>ecological metagenomes</taxon>
    </lineage>
</organism>
<protein>
    <submittedName>
        <fullName evidence="2">Unannotated protein</fullName>
    </submittedName>
</protein>
<feature type="transmembrane region" description="Helical" evidence="1">
    <location>
        <begin position="96"/>
        <end position="114"/>
    </location>
</feature>
<keyword evidence="1" id="KW-0472">Membrane</keyword>
<reference evidence="2" key="1">
    <citation type="submission" date="2020-05" db="EMBL/GenBank/DDBJ databases">
        <authorList>
            <person name="Chiriac C."/>
            <person name="Salcher M."/>
            <person name="Ghai R."/>
            <person name="Kavagutti S V."/>
        </authorList>
    </citation>
    <scope>NUCLEOTIDE SEQUENCE</scope>
</reference>
<evidence type="ECO:0000256" key="1">
    <source>
        <dbReference type="SAM" id="Phobius"/>
    </source>
</evidence>
<keyword evidence="1" id="KW-0812">Transmembrane</keyword>
<feature type="transmembrane region" description="Helical" evidence="1">
    <location>
        <begin position="67"/>
        <end position="84"/>
    </location>
</feature>
<sequence length="122" mass="13292">MEAKLKWSLLGQRPAKPRPNVIALVVAFLLGFETFVAVTDGYPMYMSFLAIGASVWAMVMGIQARAYVAFLFLPVSLIWLNPLLGGDWFSVVGPTLFLSHSALAMLFAVSGYTFQATESPNA</sequence>
<gene>
    <name evidence="2" type="ORF">UFOPK1931_00331</name>
</gene>
<dbReference type="AlphaFoldDB" id="A0A6J6IC40"/>